<sequence>MTSCLSYLCRGGRWGRW</sequence>
<accession>A0A5B7FQW5</accession>
<dbReference type="EMBL" id="VSRR010007719">
    <property type="protein sequence ID" value="MPC47403.1"/>
    <property type="molecule type" value="Genomic_DNA"/>
</dbReference>
<keyword evidence="2" id="KW-1185">Reference proteome</keyword>
<protein>
    <submittedName>
        <fullName evidence="1">Uncharacterized protein</fullName>
    </submittedName>
</protein>
<gene>
    <name evidence="1" type="ORF">E2C01_041147</name>
</gene>
<reference evidence="1 2" key="1">
    <citation type="submission" date="2019-05" db="EMBL/GenBank/DDBJ databases">
        <title>Another draft genome of Portunus trituberculatus and its Hox gene families provides insights of decapod evolution.</title>
        <authorList>
            <person name="Jeong J.-H."/>
            <person name="Song I."/>
            <person name="Kim S."/>
            <person name="Choi T."/>
            <person name="Kim D."/>
            <person name="Ryu S."/>
            <person name="Kim W."/>
        </authorList>
    </citation>
    <scope>NUCLEOTIDE SEQUENCE [LARGE SCALE GENOMIC DNA]</scope>
    <source>
        <tissue evidence="1">Muscle</tissue>
    </source>
</reference>
<comment type="caution">
    <text evidence="1">The sequence shown here is derived from an EMBL/GenBank/DDBJ whole genome shotgun (WGS) entry which is preliminary data.</text>
</comment>
<evidence type="ECO:0000313" key="2">
    <source>
        <dbReference type="Proteomes" id="UP000324222"/>
    </source>
</evidence>
<evidence type="ECO:0000313" key="1">
    <source>
        <dbReference type="EMBL" id="MPC47403.1"/>
    </source>
</evidence>
<dbReference type="Proteomes" id="UP000324222">
    <property type="component" value="Unassembled WGS sequence"/>
</dbReference>
<dbReference type="AlphaFoldDB" id="A0A5B7FQW5"/>
<name>A0A5B7FQW5_PORTR</name>
<organism evidence="1 2">
    <name type="scientific">Portunus trituberculatus</name>
    <name type="common">Swimming crab</name>
    <name type="synonym">Neptunus trituberculatus</name>
    <dbReference type="NCBI Taxonomy" id="210409"/>
    <lineage>
        <taxon>Eukaryota</taxon>
        <taxon>Metazoa</taxon>
        <taxon>Ecdysozoa</taxon>
        <taxon>Arthropoda</taxon>
        <taxon>Crustacea</taxon>
        <taxon>Multicrustacea</taxon>
        <taxon>Malacostraca</taxon>
        <taxon>Eumalacostraca</taxon>
        <taxon>Eucarida</taxon>
        <taxon>Decapoda</taxon>
        <taxon>Pleocyemata</taxon>
        <taxon>Brachyura</taxon>
        <taxon>Eubrachyura</taxon>
        <taxon>Portunoidea</taxon>
        <taxon>Portunidae</taxon>
        <taxon>Portuninae</taxon>
        <taxon>Portunus</taxon>
    </lineage>
</organism>
<proteinExistence type="predicted"/>